<evidence type="ECO:0000256" key="1">
    <source>
        <dbReference type="ARBA" id="ARBA00023002"/>
    </source>
</evidence>
<dbReference type="InterPro" id="IPR050463">
    <property type="entry name" value="Gfo/Idh/MocA_oxidrdct_glycsds"/>
</dbReference>
<evidence type="ECO:0000259" key="2">
    <source>
        <dbReference type="Pfam" id="PF01408"/>
    </source>
</evidence>
<dbReference type="GO" id="GO:0000166">
    <property type="term" value="F:nucleotide binding"/>
    <property type="evidence" value="ECO:0007669"/>
    <property type="project" value="InterPro"/>
</dbReference>
<accession>A0A5B9VUJ2</accession>
<evidence type="ECO:0000313" key="4">
    <source>
        <dbReference type="EMBL" id="QEH31769.1"/>
    </source>
</evidence>
<dbReference type="GO" id="GO:0047061">
    <property type="term" value="F:glucose-fructose oxidoreductase activity"/>
    <property type="evidence" value="ECO:0007669"/>
    <property type="project" value="UniProtKB-EC"/>
</dbReference>
<dbReference type="EMBL" id="CP042997">
    <property type="protein sequence ID" value="QEH31769.1"/>
    <property type="molecule type" value="Genomic_DNA"/>
</dbReference>
<evidence type="ECO:0000259" key="3">
    <source>
        <dbReference type="Pfam" id="PF22725"/>
    </source>
</evidence>
<keyword evidence="5" id="KW-1185">Reference proteome</keyword>
<feature type="domain" description="GFO/IDH/MocA-like oxidoreductase" evidence="3">
    <location>
        <begin position="165"/>
        <end position="285"/>
    </location>
</feature>
<dbReference type="OrthoDB" id="9776544at2"/>
<dbReference type="PANTHER" id="PTHR43818:SF11">
    <property type="entry name" value="BCDNA.GH03377"/>
    <property type="match status" value="1"/>
</dbReference>
<dbReference type="Gene3D" id="3.30.360.10">
    <property type="entry name" value="Dihydrodipicolinate Reductase, domain 2"/>
    <property type="match status" value="1"/>
</dbReference>
<organism evidence="4 5">
    <name type="scientific">Aquisphaera giovannonii</name>
    <dbReference type="NCBI Taxonomy" id="406548"/>
    <lineage>
        <taxon>Bacteria</taxon>
        <taxon>Pseudomonadati</taxon>
        <taxon>Planctomycetota</taxon>
        <taxon>Planctomycetia</taxon>
        <taxon>Isosphaerales</taxon>
        <taxon>Isosphaeraceae</taxon>
        <taxon>Aquisphaera</taxon>
    </lineage>
</organism>
<dbReference type="Pfam" id="PF22725">
    <property type="entry name" value="GFO_IDH_MocA_C3"/>
    <property type="match status" value="1"/>
</dbReference>
<dbReference type="PANTHER" id="PTHR43818">
    <property type="entry name" value="BCDNA.GH03377"/>
    <property type="match status" value="1"/>
</dbReference>
<dbReference type="EC" id="1.1.99.28" evidence="4"/>
<keyword evidence="1 4" id="KW-0560">Oxidoreductase</keyword>
<name>A0A5B9VUJ2_9BACT</name>
<reference evidence="4 5" key="1">
    <citation type="submission" date="2019-08" db="EMBL/GenBank/DDBJ databases">
        <title>Deep-cultivation of Planctomycetes and their phenomic and genomic characterization uncovers novel biology.</title>
        <authorList>
            <person name="Wiegand S."/>
            <person name="Jogler M."/>
            <person name="Boedeker C."/>
            <person name="Pinto D."/>
            <person name="Vollmers J."/>
            <person name="Rivas-Marin E."/>
            <person name="Kohn T."/>
            <person name="Peeters S.H."/>
            <person name="Heuer A."/>
            <person name="Rast P."/>
            <person name="Oberbeckmann S."/>
            <person name="Bunk B."/>
            <person name="Jeske O."/>
            <person name="Meyerdierks A."/>
            <person name="Storesund J.E."/>
            <person name="Kallscheuer N."/>
            <person name="Luecker S."/>
            <person name="Lage O.M."/>
            <person name="Pohl T."/>
            <person name="Merkel B.J."/>
            <person name="Hornburger P."/>
            <person name="Mueller R.-W."/>
            <person name="Bruemmer F."/>
            <person name="Labrenz M."/>
            <person name="Spormann A.M."/>
            <person name="Op den Camp H."/>
            <person name="Overmann J."/>
            <person name="Amann R."/>
            <person name="Jetten M.S.M."/>
            <person name="Mascher T."/>
            <person name="Medema M.H."/>
            <person name="Devos D.P."/>
            <person name="Kaster A.-K."/>
            <person name="Ovreas L."/>
            <person name="Rohde M."/>
            <person name="Galperin M.Y."/>
            <person name="Jogler C."/>
        </authorList>
    </citation>
    <scope>NUCLEOTIDE SEQUENCE [LARGE SCALE GENOMIC DNA]</scope>
    <source>
        <strain evidence="4 5">OJF2</strain>
    </source>
</reference>
<dbReference type="Gene3D" id="3.40.50.720">
    <property type="entry name" value="NAD(P)-binding Rossmann-like Domain"/>
    <property type="match status" value="1"/>
</dbReference>
<dbReference type="KEGG" id="agv:OJF2_02340"/>
<dbReference type="SUPFAM" id="SSF51735">
    <property type="entry name" value="NAD(P)-binding Rossmann-fold domains"/>
    <property type="match status" value="1"/>
</dbReference>
<dbReference type="AlphaFoldDB" id="A0A5B9VUJ2"/>
<dbReference type="Pfam" id="PF01408">
    <property type="entry name" value="GFO_IDH_MocA"/>
    <property type="match status" value="1"/>
</dbReference>
<dbReference type="Proteomes" id="UP000324233">
    <property type="component" value="Chromosome"/>
</dbReference>
<feature type="domain" description="Gfo/Idh/MocA-like oxidoreductase N-terminal" evidence="2">
    <location>
        <begin position="28"/>
        <end position="148"/>
    </location>
</feature>
<sequence length="363" mass="39248">MQRRTFLGSMTAVAMSGAAGPPAPPLRLGMAGLVHGHAAGFLGRYRNSKEVDLVGVAEPDRGVAARYVKDSRIDPDRLHPSLEAMLDRAKPEAVVAFTSTAGHLGVVEACAARKIPVMMEKPLAVGVEQARAIERAAAGAGIPVLVNYETTWYPSNRAAYALAKEEKALGEIRKVVVHDGHRGPKEIGVQPEFLDWLTDPERNGAGALFDFGCYGANLMTWLMDDARPTSVTAVTRQFKPETYPRVDDEATILLEYPGAQAILQASWNWPFDRKDMEVYGRTGQVLTVGLGGLRVRLAGKAEEHRQAPPLPPPEDDFLRYLAAVVRGTIKPSGLSSLRNNLIVVEILDAARRSAATGRAVQLG</sequence>
<dbReference type="SUPFAM" id="SSF55347">
    <property type="entry name" value="Glyceraldehyde-3-phosphate dehydrogenase-like, C-terminal domain"/>
    <property type="match status" value="1"/>
</dbReference>
<evidence type="ECO:0000313" key="5">
    <source>
        <dbReference type="Proteomes" id="UP000324233"/>
    </source>
</evidence>
<proteinExistence type="predicted"/>
<protein>
    <submittedName>
        <fullName evidence="4">Glucose--fructose oxidoreductase</fullName>
        <ecNumber evidence="4">1.1.99.28</ecNumber>
    </submittedName>
</protein>
<gene>
    <name evidence="4" type="primary">gfo_1</name>
    <name evidence="4" type="ORF">OJF2_02340</name>
</gene>
<dbReference type="InterPro" id="IPR000683">
    <property type="entry name" value="Gfo/Idh/MocA-like_OxRdtase_N"/>
</dbReference>
<dbReference type="InterPro" id="IPR036291">
    <property type="entry name" value="NAD(P)-bd_dom_sf"/>
</dbReference>
<dbReference type="InterPro" id="IPR055170">
    <property type="entry name" value="GFO_IDH_MocA-like_dom"/>
</dbReference>